<protein>
    <submittedName>
        <fullName evidence="1">DUF4435 domain-containing protein</fullName>
    </submittedName>
</protein>
<gene>
    <name evidence="1" type="ORF">SJS77_06380</name>
</gene>
<sequence>MFGKDGMNKVYNYSLESELRNAGISSVFSRTLFVEGESDKDIFLPILSLHRINVVPVSDCREVIEHFKKIADIKNLIHGASFCFAMDRDNKSEQEILGIKQYSPEFFDESFIILERHEIENYFIDQQLVLDVLNPTLEILHEDLITLADLDIIFHHEAEYLKEQSYLKFASSHLKQYIKEHIGDVLGNVKKIKGGINPLIDDTLHEGLSKQVKDYHTEIEASFNKQWDERWQDLIDGKAFIARVMASLSKKCAGIRSETIKRNMAIRLQEEPEKYILGRLINEITEKFKHQDNIHS</sequence>
<comment type="caution">
    <text evidence="1">The sequence shown here is derived from an EMBL/GenBank/DDBJ whole genome shotgun (WGS) entry which is preliminary data.</text>
</comment>
<evidence type="ECO:0000313" key="1">
    <source>
        <dbReference type="EMBL" id="MDX7720105.1"/>
    </source>
</evidence>
<organism evidence="1 2">
    <name type="scientific">Aeromonas caviae</name>
    <name type="common">Aeromonas punctata</name>
    <dbReference type="NCBI Taxonomy" id="648"/>
    <lineage>
        <taxon>Bacteria</taxon>
        <taxon>Pseudomonadati</taxon>
        <taxon>Pseudomonadota</taxon>
        <taxon>Gammaproteobacteria</taxon>
        <taxon>Aeromonadales</taxon>
        <taxon>Aeromonadaceae</taxon>
        <taxon>Aeromonas</taxon>
    </lineage>
</organism>
<accession>A0AAW9F0W7</accession>
<name>A0AAW9F0W7_AERCA</name>
<reference evidence="1" key="1">
    <citation type="submission" date="2023-11" db="EMBL/GenBank/DDBJ databases">
        <title>WGS of Aeromonas in Northern Israel.</title>
        <authorList>
            <person name="Hershko Y."/>
        </authorList>
    </citation>
    <scope>NUCLEOTIDE SEQUENCE</scope>
    <source>
        <strain evidence="1">77416</strain>
    </source>
</reference>
<dbReference type="AlphaFoldDB" id="A0AAW9F0W7"/>
<dbReference type="Proteomes" id="UP001277183">
    <property type="component" value="Unassembled WGS sequence"/>
</dbReference>
<proteinExistence type="predicted"/>
<dbReference type="EMBL" id="JAWZVU010000037">
    <property type="protein sequence ID" value="MDX7720105.1"/>
    <property type="molecule type" value="Genomic_DNA"/>
</dbReference>
<evidence type="ECO:0000313" key="2">
    <source>
        <dbReference type="Proteomes" id="UP001277183"/>
    </source>
</evidence>
<dbReference type="RefSeq" id="WP_264787505.1">
    <property type="nucleotide sequence ID" value="NZ_AP026896.1"/>
</dbReference>